<dbReference type="PANTHER" id="PTHR37804:SF1">
    <property type="entry name" value="CDAA REGULATORY PROTEIN CDAR"/>
    <property type="match status" value="1"/>
</dbReference>
<comment type="caution">
    <text evidence="1">The sequence shown here is derived from an EMBL/GenBank/DDBJ whole genome shotgun (WGS) entry which is preliminary data.</text>
</comment>
<evidence type="ECO:0008006" key="2">
    <source>
        <dbReference type="Google" id="ProtNLM"/>
    </source>
</evidence>
<accession>A0A7C2K470</accession>
<sequence length="294" mass="33559">MKSLSFIKENLGLKIISLILGIIVWFNATTDEISVYTIPFKLSYTFQGLGDSLVIINKLPDYINASIKTSGKTYLRIKFSEKVVYKNLSNLRYGINEIKFDYEDLPISLKDIEIFNINPRTILVQVDRVQKRKVPVKVVSVLLKNSTLFVRSINVNPETTTIIGPASIVNKIQFLPLEPIEVMKSVDTLFVAKVEKLNNDFIRIENGEGFKVRLSIDTLYKDSIFLRSKKFEQRIKIAYLRPSDYQVSHSSFNIKTTLIDSLESLLVYKLEVEATPPLKILSAEPEMVTVKKSN</sequence>
<organism evidence="1">
    <name type="scientific">candidate division WOR-3 bacterium</name>
    <dbReference type="NCBI Taxonomy" id="2052148"/>
    <lineage>
        <taxon>Bacteria</taxon>
        <taxon>Bacteria division WOR-3</taxon>
    </lineage>
</organism>
<dbReference type="Gene3D" id="2.170.120.30">
    <property type="match status" value="1"/>
</dbReference>
<dbReference type="InterPro" id="IPR053154">
    <property type="entry name" value="c-di-AMP_regulator"/>
</dbReference>
<dbReference type="PANTHER" id="PTHR37804">
    <property type="entry name" value="CDAA REGULATORY PROTEIN CDAR"/>
    <property type="match status" value="1"/>
</dbReference>
<proteinExistence type="predicted"/>
<protein>
    <recommendedName>
        <fullName evidence="2">YbbR-like domain-containing protein</fullName>
    </recommendedName>
</protein>
<reference evidence="1" key="1">
    <citation type="journal article" date="2020" name="mSystems">
        <title>Genome- and Community-Level Interaction Insights into Carbon Utilization and Element Cycling Functions of Hydrothermarchaeota in Hydrothermal Sediment.</title>
        <authorList>
            <person name="Zhou Z."/>
            <person name="Liu Y."/>
            <person name="Xu W."/>
            <person name="Pan J."/>
            <person name="Luo Z.H."/>
            <person name="Li M."/>
        </authorList>
    </citation>
    <scope>NUCLEOTIDE SEQUENCE [LARGE SCALE GENOMIC DNA]</scope>
    <source>
        <strain evidence="1">SpSt-34</strain>
    </source>
</reference>
<gene>
    <name evidence="1" type="ORF">ENQ77_02050</name>
</gene>
<dbReference type="AlphaFoldDB" id="A0A7C2K470"/>
<name>A0A7C2K470_UNCW3</name>
<dbReference type="EMBL" id="DSOL01000055">
    <property type="protein sequence ID" value="HEN27449.1"/>
    <property type="molecule type" value="Genomic_DNA"/>
</dbReference>
<evidence type="ECO:0000313" key="1">
    <source>
        <dbReference type="EMBL" id="HEN27449.1"/>
    </source>
</evidence>